<feature type="compositionally biased region" description="Low complexity" evidence="2">
    <location>
        <begin position="283"/>
        <end position="295"/>
    </location>
</feature>
<evidence type="ECO:0000256" key="2">
    <source>
        <dbReference type="SAM" id="MobiDB-lite"/>
    </source>
</evidence>
<feature type="compositionally biased region" description="Polar residues" evidence="2">
    <location>
        <begin position="394"/>
        <end position="405"/>
    </location>
</feature>
<dbReference type="OrthoDB" id="120383at2759"/>
<dbReference type="GO" id="GO:0005096">
    <property type="term" value="F:GTPase activator activity"/>
    <property type="evidence" value="ECO:0007669"/>
    <property type="project" value="UniProtKB-KW"/>
</dbReference>
<feature type="domain" description="Rho-GAP" evidence="3">
    <location>
        <begin position="1090"/>
        <end position="1305"/>
    </location>
</feature>
<feature type="compositionally biased region" description="Polar residues" evidence="2">
    <location>
        <begin position="645"/>
        <end position="662"/>
    </location>
</feature>
<feature type="region of interest" description="Disordered" evidence="2">
    <location>
        <begin position="752"/>
        <end position="777"/>
    </location>
</feature>
<dbReference type="PANTHER" id="PTHR46150">
    <property type="entry name" value="RHO GTPASE-ACTIVATING PROTEIN 100F"/>
    <property type="match status" value="1"/>
</dbReference>
<gene>
    <name evidence="4" type="ORF">KOW79_013165</name>
</gene>
<dbReference type="InterPro" id="IPR000198">
    <property type="entry name" value="RhoGAP_dom"/>
</dbReference>
<feature type="region of interest" description="Disordered" evidence="2">
    <location>
        <begin position="1"/>
        <end position="31"/>
    </location>
</feature>
<reference evidence="4 5" key="1">
    <citation type="submission" date="2021-06" db="EMBL/GenBank/DDBJ databases">
        <title>Chromosome-level genome assembly of the red-tail catfish (Hemibagrus wyckioides).</title>
        <authorList>
            <person name="Shao F."/>
        </authorList>
    </citation>
    <scope>NUCLEOTIDE SEQUENCE [LARGE SCALE GENOMIC DNA]</scope>
    <source>
        <strain evidence="4">EC202008001</strain>
        <tissue evidence="4">Blood</tissue>
    </source>
</reference>
<dbReference type="SUPFAM" id="SSF49562">
    <property type="entry name" value="C2 domain (Calcium/lipid-binding domain, CaLB)"/>
    <property type="match status" value="1"/>
</dbReference>
<feature type="region of interest" description="Disordered" evidence="2">
    <location>
        <begin position="283"/>
        <end position="320"/>
    </location>
</feature>
<evidence type="ECO:0000259" key="3">
    <source>
        <dbReference type="PROSITE" id="PS50238"/>
    </source>
</evidence>
<dbReference type="InterPro" id="IPR052118">
    <property type="entry name" value="Rho-GAP_regulator"/>
</dbReference>
<dbReference type="Pfam" id="PF00620">
    <property type="entry name" value="RhoGAP"/>
    <property type="match status" value="1"/>
</dbReference>
<keyword evidence="1" id="KW-0343">GTPase activation</keyword>
<feature type="compositionally biased region" description="Polar residues" evidence="2">
    <location>
        <begin position="610"/>
        <end position="629"/>
    </location>
</feature>
<dbReference type="GO" id="GO:0046578">
    <property type="term" value="P:regulation of Ras protein signal transduction"/>
    <property type="evidence" value="ECO:0007669"/>
    <property type="project" value="TreeGrafter"/>
</dbReference>
<dbReference type="PROSITE" id="PS50238">
    <property type="entry name" value="RHOGAP"/>
    <property type="match status" value="1"/>
</dbReference>
<dbReference type="PANTHER" id="PTHR46150:SF1">
    <property type="entry name" value="RHO GTPASE-ACTIVATING PROTEIN SYDE2"/>
    <property type="match status" value="1"/>
</dbReference>
<sequence>MADPLRRTLLAKLRGKKGKKGSVPADWSNEEGKEKVLRARDAHSQRAAAAIAELDYVPNAMRGKQGCVYGGLERTRNEPRVHVHAGRGGDQSDGYGGQDAHKLSGVSGNKHELLFTNDVGKQPVAVPRRHTEGDSIGFGNCSEVPFIPLMETVKNAHCREPAIKPNMTKEKHVAVERCLNTGRAEPGGTQMDRSEPPNLFQFLHSGHVNEHDLIRTIESSLELCEDFSMPPLQSPTFFPTELEIVDADLAPRLLCAREGMNCHNSTDSEDDDYYDNEILPFYESSSRSNESNDSEGPPRTSLHPLKSDSDQIVDSSAQETDRLRSQLKEAYYLLINAMDGIAFDGQVQTNGYVEQSSISSQSPDSLSMSSDSSTRLSRSSGEHGGHHWSLPSPGESSAANCASSQRSKSLQNLLLAQERPILQRSMSDDSVRYPVKEKEGELCTENGSLAKNVPDDTPLLANLELETAATEPMVSEHADQENSSSINHQDTSDGVPPRTSDPLCPQQMNLSRHVGASAGKPPGVTVNKMQEWMHKGRLLSSEMRQRIAGSSSHGVAQEHHGHEGQAWTKPFNQVNSINGEKTGLVNPSSGHHPVPVMDTRDSCTRPVPLNSITVSKKRNWLNQSSTRPSPISDEDDHTHPPQVRTHPQPQTCTGPHTHTPQVPASDPAEENDADDEGEIWYNPIPEDEEVELRHSERGVRVPRRASGEEVGRTSSTSRDSGNLNASHSSEQKHVYRQMCRFQEEKPTIRHTATELPEQSVLGFSPPSSPNPAKKSCSINWSFPERIKSPRTVRKLSIKMKKLPELSRKLSVKGNPTNGQAESRSHLLRATGPADLGTGGVSTASTSGNVIWRYHLDSSVCTQQQKKSSGLGAPKSAIKGGYLSDGDSPELVAKSAKHGSCSKSHAKTQEKDSFSNSGVSRLADAASFRPYSLPEQAKCVSSPPVSGLLSVHLCGAEGLKAPRSDESRHVYCAIQVDEAKRARTALLPCRTDFLAMDHTFQLELEEAQRLRLVLFGCEATTAPTRQRVCCHGAVALAPLFRTQNAARSHRLAVRLEPRGIIYVKLGLTERRQSLTEGNEVEKERERQVFGVDAARVVEREATGLMVPLIIEKCIGEIERRGCQVVGLYRLCGSAAVKKELREAFERDSHAVELSESNYPDINVITGVLKDYLRELPHPLISKPLYEAVLDSMSKRPLLMGSGSCENDSADSDHATGLLEALPEIEKVTLRKLLDHLKRVASHHEVNKMTCQNLAVCFGPVLLSQRQDASGLANRVFMDSEELASALHFKKHIEVLHYLLQLWPVADVQSKPSSPALDAPPPVRRRKERPQVLNLSDAELAGVLRPRPGRLDSPSNRYAGDWSDCKETYLHQMCPEEEEEADYADVPCEDEKDEGKDRGEEDDETLESGKNNVQIEVEKEKEQKGDIQENIGKGQEIEDTPLLTSYDQILVEQEEHHVKEHTYQAFMKIQEISPVLSNRVNLRDLQESIDTLIGNLERELNKNKLNVGY</sequence>
<feature type="compositionally biased region" description="Polar residues" evidence="2">
    <location>
        <begin position="712"/>
        <end position="728"/>
    </location>
</feature>
<feature type="region of interest" description="Disordered" evidence="2">
    <location>
        <begin position="807"/>
        <end position="840"/>
    </location>
</feature>
<dbReference type="Pfam" id="PF25336">
    <property type="entry name" value="C2_SYDE"/>
    <property type="match status" value="1"/>
</dbReference>
<proteinExistence type="predicted"/>
<feature type="region of interest" description="Disordered" evidence="2">
    <location>
        <begin position="471"/>
        <end position="507"/>
    </location>
</feature>
<dbReference type="GO" id="GO:0016477">
    <property type="term" value="P:cell migration"/>
    <property type="evidence" value="ECO:0007669"/>
    <property type="project" value="TreeGrafter"/>
</dbReference>
<dbReference type="SUPFAM" id="SSF48350">
    <property type="entry name" value="GTPase activation domain, GAP"/>
    <property type="match status" value="1"/>
</dbReference>
<feature type="compositionally biased region" description="Polar residues" evidence="2">
    <location>
        <begin position="570"/>
        <end position="589"/>
    </location>
</feature>
<dbReference type="FunFam" id="1.10.555.10:FF:000031">
    <property type="entry name" value="rho GTPase-activating protein 100F isoform X6"/>
    <property type="match status" value="1"/>
</dbReference>
<comment type="caution">
    <text evidence="4">The sequence shown here is derived from an EMBL/GenBank/DDBJ whole genome shotgun (WGS) entry which is preliminary data.</text>
</comment>
<feature type="compositionally biased region" description="Acidic residues" evidence="2">
    <location>
        <begin position="1375"/>
        <end position="1390"/>
    </location>
</feature>
<protein>
    <recommendedName>
        <fullName evidence="3">Rho-GAP domain-containing protein</fullName>
    </recommendedName>
</protein>
<evidence type="ECO:0000313" key="5">
    <source>
        <dbReference type="Proteomes" id="UP000824219"/>
    </source>
</evidence>
<feature type="region of interest" description="Disordered" evidence="2">
    <location>
        <begin position="544"/>
        <end position="734"/>
    </location>
</feature>
<feature type="compositionally biased region" description="Acidic residues" evidence="2">
    <location>
        <begin position="667"/>
        <end position="678"/>
    </location>
</feature>
<dbReference type="InterPro" id="IPR008936">
    <property type="entry name" value="Rho_GTPase_activation_prot"/>
</dbReference>
<feature type="compositionally biased region" description="Low complexity" evidence="2">
    <location>
        <begin position="355"/>
        <end position="379"/>
    </location>
</feature>
<dbReference type="GO" id="GO:0097060">
    <property type="term" value="C:synaptic membrane"/>
    <property type="evidence" value="ECO:0007669"/>
    <property type="project" value="TreeGrafter"/>
</dbReference>
<dbReference type="EMBL" id="JAHKSW010000015">
    <property type="protein sequence ID" value="KAG7323463.1"/>
    <property type="molecule type" value="Genomic_DNA"/>
</dbReference>
<organism evidence="4 5">
    <name type="scientific">Hemibagrus wyckioides</name>
    <dbReference type="NCBI Taxonomy" id="337641"/>
    <lineage>
        <taxon>Eukaryota</taxon>
        <taxon>Metazoa</taxon>
        <taxon>Chordata</taxon>
        <taxon>Craniata</taxon>
        <taxon>Vertebrata</taxon>
        <taxon>Euteleostomi</taxon>
        <taxon>Actinopterygii</taxon>
        <taxon>Neopterygii</taxon>
        <taxon>Teleostei</taxon>
        <taxon>Ostariophysi</taxon>
        <taxon>Siluriformes</taxon>
        <taxon>Bagridae</taxon>
        <taxon>Hemibagrus</taxon>
    </lineage>
</organism>
<dbReference type="Proteomes" id="UP000824219">
    <property type="component" value="Linkage Group LG15"/>
</dbReference>
<evidence type="ECO:0000256" key="1">
    <source>
        <dbReference type="ARBA" id="ARBA00022468"/>
    </source>
</evidence>
<feature type="region of interest" description="Disordered" evidence="2">
    <location>
        <begin position="888"/>
        <end position="916"/>
    </location>
</feature>
<feature type="region of interest" description="Disordered" evidence="2">
    <location>
        <begin position="354"/>
        <end position="405"/>
    </location>
</feature>
<dbReference type="GO" id="GO:0007165">
    <property type="term" value="P:signal transduction"/>
    <property type="evidence" value="ECO:0007669"/>
    <property type="project" value="InterPro"/>
</dbReference>
<dbReference type="SMART" id="SM00324">
    <property type="entry name" value="RhoGAP"/>
    <property type="match status" value="1"/>
</dbReference>
<feature type="region of interest" description="Disordered" evidence="2">
    <location>
        <begin position="1375"/>
        <end position="1409"/>
    </location>
</feature>
<dbReference type="InterPro" id="IPR057459">
    <property type="entry name" value="SYDE1/2_C2"/>
</dbReference>
<accession>A0A9D3SL38</accession>
<dbReference type="Gene3D" id="1.10.555.10">
    <property type="entry name" value="Rho GTPase activation protein"/>
    <property type="match status" value="1"/>
</dbReference>
<evidence type="ECO:0000313" key="4">
    <source>
        <dbReference type="EMBL" id="KAG7323463.1"/>
    </source>
</evidence>
<feature type="compositionally biased region" description="Basic and acidic residues" evidence="2">
    <location>
        <begin position="691"/>
        <end position="711"/>
    </location>
</feature>
<name>A0A9D3SL38_9TELE</name>
<keyword evidence="5" id="KW-1185">Reference proteome</keyword>
<dbReference type="InterPro" id="IPR035892">
    <property type="entry name" value="C2_domain_sf"/>
</dbReference>
<feature type="region of interest" description="Disordered" evidence="2">
    <location>
        <begin position="1308"/>
        <end position="1328"/>
    </location>
</feature>